<feature type="compositionally biased region" description="Low complexity" evidence="1">
    <location>
        <begin position="129"/>
        <end position="147"/>
    </location>
</feature>
<feature type="compositionally biased region" description="Polar residues" evidence="1">
    <location>
        <begin position="264"/>
        <end position="288"/>
    </location>
</feature>
<gene>
    <name evidence="3" type="ORF">MEDL_2211</name>
</gene>
<evidence type="ECO:0000313" key="4">
    <source>
        <dbReference type="Proteomes" id="UP000683360"/>
    </source>
</evidence>
<organism evidence="3 4">
    <name type="scientific">Mytilus edulis</name>
    <name type="common">Blue mussel</name>
    <dbReference type="NCBI Taxonomy" id="6550"/>
    <lineage>
        <taxon>Eukaryota</taxon>
        <taxon>Metazoa</taxon>
        <taxon>Spiralia</taxon>
        <taxon>Lophotrochozoa</taxon>
        <taxon>Mollusca</taxon>
        <taxon>Bivalvia</taxon>
        <taxon>Autobranchia</taxon>
        <taxon>Pteriomorphia</taxon>
        <taxon>Mytilida</taxon>
        <taxon>Mytiloidea</taxon>
        <taxon>Mytilidae</taxon>
        <taxon>Mytilinae</taxon>
        <taxon>Mytilus</taxon>
    </lineage>
</organism>
<feature type="region of interest" description="Disordered" evidence="1">
    <location>
        <begin position="116"/>
        <end position="147"/>
    </location>
</feature>
<reference evidence="3" key="1">
    <citation type="submission" date="2021-03" db="EMBL/GenBank/DDBJ databases">
        <authorList>
            <person name="Bekaert M."/>
        </authorList>
    </citation>
    <scope>NUCLEOTIDE SEQUENCE</scope>
</reference>
<feature type="compositionally biased region" description="Low complexity" evidence="1">
    <location>
        <begin position="160"/>
        <end position="256"/>
    </location>
</feature>
<name>A0A8S3PVI0_MYTED</name>
<protein>
    <submittedName>
        <fullName evidence="3">Uncharacterized protein</fullName>
    </submittedName>
</protein>
<keyword evidence="2" id="KW-0812">Transmembrane</keyword>
<dbReference type="Proteomes" id="UP000683360">
    <property type="component" value="Unassembled WGS sequence"/>
</dbReference>
<dbReference type="EMBL" id="CAJPWZ010000142">
    <property type="protein sequence ID" value="CAG2186679.1"/>
    <property type="molecule type" value="Genomic_DNA"/>
</dbReference>
<feature type="transmembrane region" description="Helical" evidence="2">
    <location>
        <begin position="372"/>
        <end position="392"/>
    </location>
</feature>
<evidence type="ECO:0000256" key="1">
    <source>
        <dbReference type="SAM" id="MobiDB-lite"/>
    </source>
</evidence>
<keyword evidence="2" id="KW-0472">Membrane</keyword>
<dbReference type="OrthoDB" id="6198835at2759"/>
<evidence type="ECO:0000313" key="3">
    <source>
        <dbReference type="EMBL" id="CAG2186679.1"/>
    </source>
</evidence>
<keyword evidence="4" id="KW-1185">Reference proteome</keyword>
<dbReference type="AlphaFoldDB" id="A0A8S3PVI0"/>
<sequence>MDLVDGSFSFGTVKGYPLYQVHFGRRYIYLIDNPLESVPDIDNSLSPTYYCDHYIPFWVSWIDGTIEAGEGTCIGHDKFDSMPRILNTFTDVTEISIMSNTTADWLFDIPKNTTSDCTPDESTVGSGSGPTKIRTTETTTPEFGSTTISSTIRTKPEFASTTISSTDTTTPEFASTTISSTNTTTPEFASTTISSTDTTTPEFATTTKSSTNTTTPEFASTTISSTDTTTPEFGSTTINSTYTTTPEFESTTKSSTDTTLPEFATTTKSSTGTSPEFASTTISSTDTTPEFDPTTISTISSTATTASSRTTYRSSTKSPCTCSCNNFILTEDELIRKIALLKSELSVDRKQTNKYKRSLISASDDRPSSKCIGTFGIVVLVVICTLIVLMDLQHCSCFMFQKKK</sequence>
<feature type="compositionally biased region" description="Polar residues" evidence="1">
    <location>
        <begin position="116"/>
        <end position="125"/>
    </location>
</feature>
<comment type="caution">
    <text evidence="3">The sequence shown here is derived from an EMBL/GenBank/DDBJ whole genome shotgun (WGS) entry which is preliminary data.</text>
</comment>
<keyword evidence="2" id="KW-1133">Transmembrane helix</keyword>
<proteinExistence type="predicted"/>
<feature type="region of interest" description="Disordered" evidence="1">
    <location>
        <begin position="160"/>
        <end position="296"/>
    </location>
</feature>
<accession>A0A8S3PVI0</accession>
<evidence type="ECO:0000256" key="2">
    <source>
        <dbReference type="SAM" id="Phobius"/>
    </source>
</evidence>